<gene>
    <name evidence="2" type="ORF">HAX54_034716</name>
</gene>
<reference evidence="2 3" key="1">
    <citation type="journal article" date="2021" name="BMC Genomics">
        <title>Datura genome reveals duplications of psychoactive alkaloid biosynthetic genes and high mutation rate following tissue culture.</title>
        <authorList>
            <person name="Rajewski A."/>
            <person name="Carter-House D."/>
            <person name="Stajich J."/>
            <person name="Litt A."/>
        </authorList>
    </citation>
    <scope>NUCLEOTIDE SEQUENCE [LARGE SCALE GENOMIC DNA]</scope>
    <source>
        <strain evidence="2">AR-01</strain>
    </source>
</reference>
<keyword evidence="3" id="KW-1185">Reference proteome</keyword>
<dbReference type="Proteomes" id="UP000823775">
    <property type="component" value="Unassembled WGS sequence"/>
</dbReference>
<comment type="caution">
    <text evidence="2">The sequence shown here is derived from an EMBL/GenBank/DDBJ whole genome shotgun (WGS) entry which is preliminary data.</text>
</comment>
<accession>A0ABS8VI07</accession>
<protein>
    <submittedName>
        <fullName evidence="2">Uncharacterized protein</fullName>
    </submittedName>
</protein>
<sequence>MSDISLNGPGRSNGVRREVKDCMLGCDAPFNPLRVKVATGRSRKKRKAGSEDDSDGPAYQTLPMEADLMAMQELLGGLPILPMEVHHLVQLLWTPRAYKKGGGEDEKASNSGDDSNEASS</sequence>
<feature type="compositionally biased region" description="Polar residues" evidence="1">
    <location>
        <begin position="109"/>
        <end position="120"/>
    </location>
</feature>
<proteinExistence type="predicted"/>
<name>A0ABS8VI07_DATST</name>
<feature type="region of interest" description="Disordered" evidence="1">
    <location>
        <begin position="99"/>
        <end position="120"/>
    </location>
</feature>
<evidence type="ECO:0000256" key="1">
    <source>
        <dbReference type="SAM" id="MobiDB-lite"/>
    </source>
</evidence>
<dbReference type="EMBL" id="JACEIK010004492">
    <property type="protein sequence ID" value="MCD9645654.1"/>
    <property type="molecule type" value="Genomic_DNA"/>
</dbReference>
<evidence type="ECO:0000313" key="2">
    <source>
        <dbReference type="EMBL" id="MCD9645654.1"/>
    </source>
</evidence>
<organism evidence="2 3">
    <name type="scientific">Datura stramonium</name>
    <name type="common">Jimsonweed</name>
    <name type="synonym">Common thornapple</name>
    <dbReference type="NCBI Taxonomy" id="4076"/>
    <lineage>
        <taxon>Eukaryota</taxon>
        <taxon>Viridiplantae</taxon>
        <taxon>Streptophyta</taxon>
        <taxon>Embryophyta</taxon>
        <taxon>Tracheophyta</taxon>
        <taxon>Spermatophyta</taxon>
        <taxon>Magnoliopsida</taxon>
        <taxon>eudicotyledons</taxon>
        <taxon>Gunneridae</taxon>
        <taxon>Pentapetalae</taxon>
        <taxon>asterids</taxon>
        <taxon>lamiids</taxon>
        <taxon>Solanales</taxon>
        <taxon>Solanaceae</taxon>
        <taxon>Solanoideae</taxon>
        <taxon>Datureae</taxon>
        <taxon>Datura</taxon>
    </lineage>
</organism>
<evidence type="ECO:0000313" key="3">
    <source>
        <dbReference type="Proteomes" id="UP000823775"/>
    </source>
</evidence>
<feature type="region of interest" description="Disordered" evidence="1">
    <location>
        <begin position="37"/>
        <end position="60"/>
    </location>
</feature>